<keyword evidence="3" id="KW-1185">Reference proteome</keyword>
<feature type="transmembrane region" description="Helical" evidence="1">
    <location>
        <begin position="185"/>
        <end position="205"/>
    </location>
</feature>
<evidence type="ECO:0000313" key="3">
    <source>
        <dbReference type="Proteomes" id="UP000184440"/>
    </source>
</evidence>
<evidence type="ECO:0000256" key="1">
    <source>
        <dbReference type="SAM" id="Phobius"/>
    </source>
</evidence>
<reference evidence="2 3" key="1">
    <citation type="submission" date="2016-11" db="EMBL/GenBank/DDBJ databases">
        <authorList>
            <person name="Jaros S."/>
            <person name="Januszkiewicz K."/>
            <person name="Wedrychowicz H."/>
        </authorList>
    </citation>
    <scope>NUCLEOTIDE SEQUENCE [LARGE SCALE GENOMIC DNA]</scope>
    <source>
        <strain evidence="2 3">DSM 46144</strain>
    </source>
</reference>
<dbReference type="AlphaFoldDB" id="A0A1M7RJI5"/>
<name>A0A1M7RJI5_9ACTN</name>
<dbReference type="Pfam" id="PF13803">
    <property type="entry name" value="DUF4184"/>
    <property type="match status" value="1"/>
</dbReference>
<dbReference type="Proteomes" id="UP000184440">
    <property type="component" value="Unassembled WGS sequence"/>
</dbReference>
<dbReference type="RefSeq" id="WP_073263502.1">
    <property type="nucleotide sequence ID" value="NZ_FRCS01000016.1"/>
</dbReference>
<evidence type="ECO:0000313" key="2">
    <source>
        <dbReference type="EMBL" id="SHN46473.1"/>
    </source>
</evidence>
<feature type="transmembrane region" description="Helical" evidence="1">
    <location>
        <begin position="211"/>
        <end position="233"/>
    </location>
</feature>
<keyword evidence="1" id="KW-1133">Transmembrane helix</keyword>
<dbReference type="InterPro" id="IPR025238">
    <property type="entry name" value="DUF4184"/>
</dbReference>
<feature type="transmembrane region" description="Helical" evidence="1">
    <location>
        <begin position="152"/>
        <end position="173"/>
    </location>
</feature>
<sequence length="243" mass="25477">MPLTYLAHQVPVFALKLGRPRWFDGTALALGSMAPDWSYALEGSRFAVDFHGPVNVLRAVPVAVVAAIVLRRVAPTVAGYLPSLPSLPLRRLGAIGSRRPPLLMTVVSALIGALTHVFWDSFTHAGRWGARTVPWLRETHDVLGYTATGAKLAQQSSTLLGAVLGLVLLGMLLRRLPEGGEPGPAPGRFWAAVAAGTLAGAVWGYDAGTFVAGAVIRCSLGIAAGVVLGALIAQRGRVRSAVH</sequence>
<dbReference type="OrthoDB" id="8481923at2"/>
<accession>A0A1M7RJI5</accession>
<keyword evidence="1" id="KW-0812">Transmembrane</keyword>
<proteinExistence type="predicted"/>
<dbReference type="EMBL" id="FRCS01000016">
    <property type="protein sequence ID" value="SHN46473.1"/>
    <property type="molecule type" value="Genomic_DNA"/>
</dbReference>
<protein>
    <submittedName>
        <fullName evidence="2">Uncharacterized protein</fullName>
    </submittedName>
</protein>
<dbReference type="STRING" id="134849.SAMN05443668_1169"/>
<organism evidence="2 3">
    <name type="scientific">Cryptosporangium aurantiacum</name>
    <dbReference type="NCBI Taxonomy" id="134849"/>
    <lineage>
        <taxon>Bacteria</taxon>
        <taxon>Bacillati</taxon>
        <taxon>Actinomycetota</taxon>
        <taxon>Actinomycetes</taxon>
        <taxon>Cryptosporangiales</taxon>
        <taxon>Cryptosporangiaceae</taxon>
        <taxon>Cryptosporangium</taxon>
    </lineage>
</organism>
<feature type="transmembrane region" description="Helical" evidence="1">
    <location>
        <begin position="102"/>
        <end position="119"/>
    </location>
</feature>
<keyword evidence="1" id="KW-0472">Membrane</keyword>
<gene>
    <name evidence="2" type="ORF">SAMN05443668_1169</name>
</gene>